<evidence type="ECO:0000256" key="2">
    <source>
        <dbReference type="ARBA" id="ARBA00023043"/>
    </source>
</evidence>
<dbReference type="Proteomes" id="UP001152803">
    <property type="component" value="Unassembled WGS sequence"/>
</dbReference>
<evidence type="ECO:0000256" key="6">
    <source>
        <dbReference type="ARBA" id="ARBA00045368"/>
    </source>
</evidence>
<comment type="similarity">
    <text evidence="3">Belongs to the NF-kappa-B inhibitor family.</text>
</comment>
<feature type="repeat" description="ANK" evidence="7">
    <location>
        <begin position="226"/>
        <end position="258"/>
    </location>
</feature>
<evidence type="ECO:0000313" key="9">
    <source>
        <dbReference type="EMBL" id="KAJ8274778.1"/>
    </source>
</evidence>
<keyword evidence="2 7" id="KW-0040">ANK repeat</keyword>
<dbReference type="Gene3D" id="1.25.40.20">
    <property type="entry name" value="Ankyrin repeat-containing domain"/>
    <property type="match status" value="1"/>
</dbReference>
<dbReference type="InterPro" id="IPR036770">
    <property type="entry name" value="Ankyrin_rpt-contain_sf"/>
</dbReference>
<name>A0A9Q1I145_CONCO</name>
<keyword evidence="10" id="KW-1185">Reference proteome</keyword>
<feature type="repeat" description="ANK" evidence="7">
    <location>
        <begin position="192"/>
        <end position="224"/>
    </location>
</feature>
<dbReference type="GO" id="GO:0034142">
    <property type="term" value="P:toll-like receptor 4 signaling pathway"/>
    <property type="evidence" value="ECO:0007669"/>
    <property type="project" value="TreeGrafter"/>
</dbReference>
<dbReference type="InterPro" id="IPR051070">
    <property type="entry name" value="NF-kappa-B_inhibitor"/>
</dbReference>
<protein>
    <recommendedName>
        <fullName evidence="4">NF-kappa-B inhibitor alpha</fullName>
    </recommendedName>
    <alternativeName>
        <fullName evidence="5">I-kappa-B-alpha</fullName>
    </alternativeName>
</protein>
<dbReference type="EMBL" id="JAFJMO010000006">
    <property type="protein sequence ID" value="KAJ8274778.1"/>
    <property type="molecule type" value="Genomic_DNA"/>
</dbReference>
<evidence type="ECO:0000256" key="3">
    <source>
        <dbReference type="ARBA" id="ARBA00038439"/>
    </source>
</evidence>
<feature type="compositionally biased region" description="Acidic residues" evidence="8">
    <location>
        <begin position="292"/>
        <end position="310"/>
    </location>
</feature>
<evidence type="ECO:0000256" key="7">
    <source>
        <dbReference type="PROSITE-ProRule" id="PRU00023"/>
    </source>
</evidence>
<evidence type="ECO:0000313" key="10">
    <source>
        <dbReference type="Proteomes" id="UP001152803"/>
    </source>
</evidence>
<evidence type="ECO:0000256" key="1">
    <source>
        <dbReference type="ARBA" id="ARBA00022737"/>
    </source>
</evidence>
<evidence type="ECO:0000256" key="8">
    <source>
        <dbReference type="SAM" id="MobiDB-lite"/>
    </source>
</evidence>
<dbReference type="Pfam" id="PF00023">
    <property type="entry name" value="Ank"/>
    <property type="match status" value="1"/>
</dbReference>
<dbReference type="SUPFAM" id="SSF48403">
    <property type="entry name" value="Ankyrin repeat"/>
    <property type="match status" value="1"/>
</dbReference>
<feature type="region of interest" description="Disordered" evidence="8">
    <location>
        <begin position="290"/>
        <end position="311"/>
    </location>
</feature>
<evidence type="ECO:0000256" key="4">
    <source>
        <dbReference type="ARBA" id="ARBA00041123"/>
    </source>
</evidence>
<dbReference type="PANTHER" id="PTHR46680">
    <property type="entry name" value="NF-KAPPA-B INHIBITOR ALPHA"/>
    <property type="match status" value="1"/>
</dbReference>
<sequence length="319" mass="35955">MTDELRMDVHRVYNCNQMDYDINHPKLDKMLPCNEDRFDSGVDSLKDEEYKSIVEHMESMNMAATERTTGKDIDDEPWKKEATEDGDTFLHLAIIHEATEETIQMIHQSHGDLFLNIQNNQRQTALHLAVIMEQPQLVERLLKAGCDPRLVDDSGNTALHIACKKGSLSCFGVLTQVCPIHLSSILAAPNYSGHNCLHLACIYGFLSLVESLLSLGADINAQEQCNGRTALHLAVDLQNPELVRLLVTKGANINSLTYGGYSPYHLTFGRQNVEIQQQLYALTAQELRDLPESESEDSDWEVQSEDDQMYDDIRVVGHK</sequence>
<dbReference type="PANTHER" id="PTHR46680:SF1">
    <property type="entry name" value="NF-KAPPA-B INHIBITOR ALPHA"/>
    <property type="match status" value="1"/>
</dbReference>
<dbReference type="PROSITE" id="PS50088">
    <property type="entry name" value="ANK_REPEAT"/>
    <property type="match status" value="3"/>
</dbReference>
<dbReference type="PROSITE" id="PS50297">
    <property type="entry name" value="ANK_REP_REGION"/>
    <property type="match status" value="3"/>
</dbReference>
<comment type="caution">
    <text evidence="9">The sequence shown here is derived from an EMBL/GenBank/DDBJ whole genome shotgun (WGS) entry which is preliminary data.</text>
</comment>
<accession>A0A9Q1I145</accession>
<dbReference type="GO" id="GO:0051059">
    <property type="term" value="F:NF-kappaB binding"/>
    <property type="evidence" value="ECO:0007669"/>
    <property type="project" value="TreeGrafter"/>
</dbReference>
<feature type="repeat" description="ANK" evidence="7">
    <location>
        <begin position="121"/>
        <end position="153"/>
    </location>
</feature>
<keyword evidence="1" id="KW-0677">Repeat</keyword>
<gene>
    <name evidence="9" type="ORF">COCON_G00094030</name>
</gene>
<reference evidence="9" key="1">
    <citation type="journal article" date="2023" name="Science">
        <title>Genome structures resolve the early diversification of teleost fishes.</title>
        <authorList>
            <person name="Parey E."/>
            <person name="Louis A."/>
            <person name="Montfort J."/>
            <person name="Bouchez O."/>
            <person name="Roques C."/>
            <person name="Iampietro C."/>
            <person name="Lluch J."/>
            <person name="Castinel A."/>
            <person name="Donnadieu C."/>
            <person name="Desvignes T."/>
            <person name="Floi Bucao C."/>
            <person name="Jouanno E."/>
            <person name="Wen M."/>
            <person name="Mejri S."/>
            <person name="Dirks R."/>
            <person name="Jansen H."/>
            <person name="Henkel C."/>
            <person name="Chen W.J."/>
            <person name="Zahm M."/>
            <person name="Cabau C."/>
            <person name="Klopp C."/>
            <person name="Thompson A.W."/>
            <person name="Robinson-Rechavi M."/>
            <person name="Braasch I."/>
            <person name="Lecointre G."/>
            <person name="Bobe J."/>
            <person name="Postlethwait J.H."/>
            <person name="Berthelot C."/>
            <person name="Roest Crollius H."/>
            <person name="Guiguen Y."/>
        </authorList>
    </citation>
    <scope>NUCLEOTIDE SEQUENCE</scope>
    <source>
        <strain evidence="9">Concon-B</strain>
    </source>
</reference>
<proteinExistence type="inferred from homology"/>
<dbReference type="SMART" id="SM00248">
    <property type="entry name" value="ANK"/>
    <property type="match status" value="5"/>
</dbReference>
<evidence type="ECO:0000256" key="5">
    <source>
        <dbReference type="ARBA" id="ARBA00041987"/>
    </source>
</evidence>
<dbReference type="AlphaFoldDB" id="A0A9Q1I145"/>
<comment type="function">
    <text evidence="6">Inhibits the activity of dimeric NF-kappa-B/REL complexes by trapping REL (RELA/p65 and NFKB1/p50) dimers in the cytoplasm by masking their nuclear localization signals. On cellular stimulation by immune and pro-inflammatory responses, becomes phosphorylated promoting ubiquitination and degradation, enabling the dimeric RELA to translocate to the nucleus and activate transcription.</text>
</comment>
<dbReference type="GO" id="GO:0071356">
    <property type="term" value="P:cellular response to tumor necrosis factor"/>
    <property type="evidence" value="ECO:0007669"/>
    <property type="project" value="TreeGrafter"/>
</dbReference>
<dbReference type="Pfam" id="PF12796">
    <property type="entry name" value="Ank_2"/>
    <property type="match status" value="1"/>
</dbReference>
<dbReference type="OrthoDB" id="20727at2759"/>
<dbReference type="GO" id="GO:0005829">
    <property type="term" value="C:cytosol"/>
    <property type="evidence" value="ECO:0007669"/>
    <property type="project" value="TreeGrafter"/>
</dbReference>
<dbReference type="PRINTS" id="PR01415">
    <property type="entry name" value="ANKYRIN"/>
</dbReference>
<dbReference type="InterPro" id="IPR002110">
    <property type="entry name" value="Ankyrin_rpt"/>
</dbReference>
<organism evidence="9 10">
    <name type="scientific">Conger conger</name>
    <name type="common">Conger eel</name>
    <name type="synonym">Muraena conger</name>
    <dbReference type="NCBI Taxonomy" id="82655"/>
    <lineage>
        <taxon>Eukaryota</taxon>
        <taxon>Metazoa</taxon>
        <taxon>Chordata</taxon>
        <taxon>Craniata</taxon>
        <taxon>Vertebrata</taxon>
        <taxon>Euteleostomi</taxon>
        <taxon>Actinopterygii</taxon>
        <taxon>Neopterygii</taxon>
        <taxon>Teleostei</taxon>
        <taxon>Anguilliformes</taxon>
        <taxon>Congridae</taxon>
        <taxon>Conger</taxon>
    </lineage>
</organism>